<dbReference type="GO" id="GO:0043190">
    <property type="term" value="C:ATP-binding cassette (ABC) transporter complex"/>
    <property type="evidence" value="ECO:0007669"/>
    <property type="project" value="InterPro"/>
</dbReference>
<keyword evidence="6" id="KW-1185">Reference proteome</keyword>
<dbReference type="InterPro" id="IPR005673">
    <property type="entry name" value="ABC_phos-bd_PstS"/>
</dbReference>
<comment type="similarity">
    <text evidence="1">Belongs to the PstS family.</text>
</comment>
<dbReference type="GO" id="GO:0042301">
    <property type="term" value="F:phosphate ion binding"/>
    <property type="evidence" value="ECO:0007669"/>
    <property type="project" value="InterPro"/>
</dbReference>
<dbReference type="Proteomes" id="UP001151287">
    <property type="component" value="Unassembled WGS sequence"/>
</dbReference>
<dbReference type="InterPro" id="IPR024370">
    <property type="entry name" value="PBP_domain"/>
</dbReference>
<dbReference type="Gene3D" id="3.40.190.10">
    <property type="entry name" value="Periplasmic binding protein-like II"/>
    <property type="match status" value="2"/>
</dbReference>
<dbReference type="PIRSF" id="PIRSF002756">
    <property type="entry name" value="PstS"/>
    <property type="match status" value="1"/>
</dbReference>
<dbReference type="PANTHER" id="PTHR42996">
    <property type="entry name" value="PHOSPHATE-BINDING PROTEIN PSTS"/>
    <property type="match status" value="1"/>
</dbReference>
<evidence type="ECO:0000256" key="3">
    <source>
        <dbReference type="ARBA" id="ARBA00022592"/>
    </source>
</evidence>
<dbReference type="InterPro" id="IPR050962">
    <property type="entry name" value="Phosphate-bind_PstS"/>
</dbReference>
<reference evidence="5" key="1">
    <citation type="journal article" date="2022" name="Cell">
        <title>Repeat-based holocentromeres influence genome architecture and karyotype evolution.</title>
        <authorList>
            <person name="Hofstatter P.G."/>
            <person name="Thangavel G."/>
            <person name="Lux T."/>
            <person name="Neumann P."/>
            <person name="Vondrak T."/>
            <person name="Novak P."/>
            <person name="Zhang M."/>
            <person name="Costa L."/>
            <person name="Castellani M."/>
            <person name="Scott A."/>
            <person name="Toegelov H."/>
            <person name="Fuchs J."/>
            <person name="Mata-Sucre Y."/>
            <person name="Dias Y."/>
            <person name="Vanzela A.L.L."/>
            <person name="Huettel B."/>
            <person name="Almeida C.C.S."/>
            <person name="Simkova H."/>
            <person name="Souza G."/>
            <person name="Pedrosa-Harand A."/>
            <person name="Macas J."/>
            <person name="Mayer K.F.X."/>
            <person name="Houben A."/>
            <person name="Marques A."/>
        </authorList>
    </citation>
    <scope>NUCLEOTIDE SEQUENCE</scope>
    <source>
        <strain evidence="5">RhyBre1mFocal</strain>
    </source>
</reference>
<accession>A0A9P9Z786</accession>
<organism evidence="5 6">
    <name type="scientific">Rhynchospora breviuscula</name>
    <dbReference type="NCBI Taxonomy" id="2022672"/>
    <lineage>
        <taxon>Eukaryota</taxon>
        <taxon>Viridiplantae</taxon>
        <taxon>Streptophyta</taxon>
        <taxon>Embryophyta</taxon>
        <taxon>Tracheophyta</taxon>
        <taxon>Spermatophyta</taxon>
        <taxon>Magnoliopsida</taxon>
        <taxon>Liliopsida</taxon>
        <taxon>Poales</taxon>
        <taxon>Cyperaceae</taxon>
        <taxon>Cyperoideae</taxon>
        <taxon>Rhynchosporeae</taxon>
        <taxon>Rhynchospora</taxon>
    </lineage>
</organism>
<feature type="domain" description="PBP" evidence="4">
    <location>
        <begin position="87"/>
        <end position="379"/>
    </location>
</feature>
<evidence type="ECO:0000313" key="5">
    <source>
        <dbReference type="EMBL" id="KAJ1683624.1"/>
    </source>
</evidence>
<dbReference type="CDD" id="cd13565">
    <property type="entry name" value="PBP2_PstS"/>
    <property type="match status" value="1"/>
</dbReference>
<keyword evidence="3" id="KW-0592">Phosphate transport</keyword>
<dbReference type="EMBL" id="JAMQYH010000153">
    <property type="protein sequence ID" value="KAJ1683624.1"/>
    <property type="molecule type" value="Genomic_DNA"/>
</dbReference>
<evidence type="ECO:0000256" key="2">
    <source>
        <dbReference type="ARBA" id="ARBA00022448"/>
    </source>
</evidence>
<dbReference type="PANTHER" id="PTHR42996:SF1">
    <property type="entry name" value="PHOSPHATE-BINDING PROTEIN PSTS"/>
    <property type="match status" value="1"/>
</dbReference>
<dbReference type="GO" id="GO:0035435">
    <property type="term" value="P:phosphate ion transmembrane transport"/>
    <property type="evidence" value="ECO:0007669"/>
    <property type="project" value="InterPro"/>
</dbReference>
<sequence>MRVHLPFTRATHSRKGRCLPCGRTLHRVRVPDMRRIHIVKLSRLAQLGAVTAAASLALAGCSSSTGSTTESSPSATSSDVAFTIDPSLAGTITAGGSSAQANAQGAWTTAYNATAKGVTINYDKSQGSGGGVTNFLSGAYDFAGSDSPLNADQTTQSKALCTDGGVNIPVYLDGVAIIFNIPGVTGLKLSGETIAKIFALQITDWSDPAITKDNGTALAAGPITTVARSDGSGTTQNFTNYLAATQSSVWTSPAGKDWPIQGNVSKQKGGSGVVEAVKAGSGTIGYADHSAIGALNSVAIIQNGTAIPFSPEAVTATFTAAAVAASNGVPGDLSKKFDYTKLTAETYPIPLVSYAITCTEFKDTKQAALVKSYLGFVTSTLGQQVAAKNAGSAPLPESVLADAEKTLEAIK</sequence>
<keyword evidence="2" id="KW-0813">Transport</keyword>
<evidence type="ECO:0000256" key="1">
    <source>
        <dbReference type="ARBA" id="ARBA00008725"/>
    </source>
</evidence>
<dbReference type="AlphaFoldDB" id="A0A9P9Z786"/>
<name>A0A9P9Z786_9POAL</name>
<protein>
    <recommendedName>
        <fullName evidence="4">PBP domain-containing protein</fullName>
    </recommendedName>
</protein>
<comment type="caution">
    <text evidence="5">The sequence shown here is derived from an EMBL/GenBank/DDBJ whole genome shotgun (WGS) entry which is preliminary data.</text>
</comment>
<evidence type="ECO:0000313" key="6">
    <source>
        <dbReference type="Proteomes" id="UP001151287"/>
    </source>
</evidence>
<dbReference type="Pfam" id="PF12849">
    <property type="entry name" value="PBP_like_2"/>
    <property type="match status" value="1"/>
</dbReference>
<gene>
    <name evidence="5" type="ORF">LUZ63_021161</name>
</gene>
<dbReference type="SUPFAM" id="SSF53850">
    <property type="entry name" value="Periplasmic binding protein-like II"/>
    <property type="match status" value="1"/>
</dbReference>
<proteinExistence type="inferred from homology"/>
<dbReference type="OrthoDB" id="511982at2759"/>
<evidence type="ECO:0000259" key="4">
    <source>
        <dbReference type="Pfam" id="PF12849"/>
    </source>
</evidence>